<keyword evidence="7 15" id="KW-0540">Nuclease</keyword>
<organism evidence="17">
    <name type="scientific">uncultured marine group II/III euryarchaeote KM3_161_F10</name>
    <dbReference type="NCBI Taxonomy" id="1457915"/>
    <lineage>
        <taxon>Archaea</taxon>
        <taxon>Methanobacteriati</taxon>
        <taxon>Methanobacteriota</taxon>
        <taxon>environmental samples</taxon>
    </lineage>
</organism>
<dbReference type="GO" id="GO:0008310">
    <property type="term" value="F:single-stranded DNA 3'-5' DNA exonuclease activity"/>
    <property type="evidence" value="ECO:0007669"/>
    <property type="project" value="UniProtKB-EC"/>
</dbReference>
<evidence type="ECO:0000256" key="12">
    <source>
        <dbReference type="ARBA" id="ARBA00023268"/>
    </source>
</evidence>
<dbReference type="InterPro" id="IPR024826">
    <property type="entry name" value="DNA_pol_delta/II_ssu"/>
</dbReference>
<dbReference type="AlphaFoldDB" id="A0A075GGW8"/>
<evidence type="ECO:0000256" key="4">
    <source>
        <dbReference type="ARBA" id="ARBA00022679"/>
    </source>
</evidence>
<sequence>MPAPSLGVNLAADEQEVVAWLSQRNMLPSPELVERVVAHPNGLGWLEQSLLALDSPQLFLGLGDLVPEPEEPTPIVREATGALPPVIIQRQIGRTRADGQLQSYVALFNDRFRTLARLVRRDPAMRDASGLRQVDPDGESTVVGMVAEVRQLQGGRVRAVLEDPDGRLAVMFGEADEASHNLLHDEVIGISGRLSRRGDMLFANGPIVRPYQGRAREPGRAVEPWTALFISDLHIGSNTFQQAQWDRFVAWLNGDVDYHREWIPRPGYLVLAGDVVDGIDAYPGQEAELEITDVWEQYAVMQRELEKLPADIQVIVLPGNHDAVRLMEPQLPLPGRVQERYPPGVTFTANPALLDLAGVNVLCYHGKSFDDLVSLRDLTYDKPILMMKELLLRRHLAPIYGGKTPLAPEDQDHMLIREMPDIFVTGHVHSCGVARHHGSLLLNPGTWQSQTDFQRMMGFQPDPNRAIAVNLQSFETQVLDFN</sequence>
<evidence type="ECO:0000256" key="6">
    <source>
        <dbReference type="ARBA" id="ARBA00022705"/>
    </source>
</evidence>
<evidence type="ECO:0000256" key="3">
    <source>
        <dbReference type="ARBA" id="ARBA00011315"/>
    </source>
</evidence>
<keyword evidence="11 15" id="KW-0238">DNA-binding</keyword>
<protein>
    <recommendedName>
        <fullName evidence="15">DNA polymerase II small subunit</fullName>
        <shortName evidence="15">Pol II</shortName>
        <ecNumber evidence="15">2.7.7.7</ecNumber>
    </recommendedName>
    <alternativeName>
        <fullName evidence="15">Exodeoxyribonuclease small subunit</fullName>
        <ecNumber evidence="15">3.1.11.1</ecNumber>
    </alternativeName>
</protein>
<dbReference type="HAMAP" id="MF_00325">
    <property type="entry name" value="DNApol_II_A_arch"/>
    <property type="match status" value="1"/>
</dbReference>
<keyword evidence="6 15" id="KW-0235">DNA replication</keyword>
<evidence type="ECO:0000256" key="2">
    <source>
        <dbReference type="ARBA" id="ARBA00006035"/>
    </source>
</evidence>
<evidence type="ECO:0000256" key="7">
    <source>
        <dbReference type="ARBA" id="ARBA00022722"/>
    </source>
</evidence>
<comment type="subunit">
    <text evidence="3 15">Heterodimer of a large subunit and a small subunit.</text>
</comment>
<comment type="similarity">
    <text evidence="2 15">Belongs to the DNA polymerase delta/II small subunit family.</text>
</comment>
<accession>A0A075GGW8</accession>
<evidence type="ECO:0000256" key="10">
    <source>
        <dbReference type="ARBA" id="ARBA00022932"/>
    </source>
</evidence>
<keyword evidence="4 15" id="KW-0808">Transferase</keyword>
<evidence type="ECO:0000256" key="5">
    <source>
        <dbReference type="ARBA" id="ARBA00022695"/>
    </source>
</evidence>
<comment type="catalytic activity">
    <reaction evidence="14 15">
        <text>DNA(n) + a 2'-deoxyribonucleoside 5'-triphosphate = DNA(n+1) + diphosphate</text>
        <dbReference type="Rhea" id="RHEA:22508"/>
        <dbReference type="Rhea" id="RHEA-COMP:17339"/>
        <dbReference type="Rhea" id="RHEA-COMP:17340"/>
        <dbReference type="ChEBI" id="CHEBI:33019"/>
        <dbReference type="ChEBI" id="CHEBI:61560"/>
        <dbReference type="ChEBI" id="CHEBI:173112"/>
        <dbReference type="EC" id="2.7.7.7"/>
    </reaction>
</comment>
<evidence type="ECO:0000259" key="16">
    <source>
        <dbReference type="Pfam" id="PF04042"/>
    </source>
</evidence>
<evidence type="ECO:0000256" key="1">
    <source>
        <dbReference type="ARBA" id="ARBA00000563"/>
    </source>
</evidence>
<dbReference type="Gene3D" id="3.60.21.50">
    <property type="match status" value="1"/>
</dbReference>
<reference evidence="17" key="1">
    <citation type="journal article" date="2014" name="Genome Biol. Evol.">
        <title>Pangenome evidence for extensive interdomain horizontal transfer affecting lineage core and shell genes in uncultured planktonic thaumarchaeota and euryarchaeota.</title>
        <authorList>
            <person name="Deschamps P."/>
            <person name="Zivanovic Y."/>
            <person name="Moreira D."/>
            <person name="Rodriguez-Valera F."/>
            <person name="Lopez-Garcia P."/>
        </authorList>
    </citation>
    <scope>NUCLEOTIDE SEQUENCE</scope>
</reference>
<dbReference type="EC" id="3.1.11.1" evidence="15"/>
<evidence type="ECO:0000256" key="8">
    <source>
        <dbReference type="ARBA" id="ARBA00022801"/>
    </source>
</evidence>
<keyword evidence="9 15" id="KW-0269">Exonuclease</keyword>
<feature type="domain" description="DNA polymerase alpha/delta/epsilon subunit B" evidence="16">
    <location>
        <begin position="228"/>
        <end position="427"/>
    </location>
</feature>
<name>A0A075GGW8_9EURY</name>
<dbReference type="PIRSF" id="PIRSF000803">
    <property type="entry name" value="Arc_Pol2_small"/>
    <property type="match status" value="1"/>
</dbReference>
<dbReference type="GO" id="GO:0006271">
    <property type="term" value="P:DNA strand elongation involved in DNA replication"/>
    <property type="evidence" value="ECO:0007669"/>
    <property type="project" value="TreeGrafter"/>
</dbReference>
<evidence type="ECO:0000256" key="13">
    <source>
        <dbReference type="ARBA" id="ARBA00024817"/>
    </source>
</evidence>
<evidence type="ECO:0000256" key="15">
    <source>
        <dbReference type="HAMAP-Rule" id="MF_00325"/>
    </source>
</evidence>
<dbReference type="GO" id="GO:0003887">
    <property type="term" value="F:DNA-directed DNA polymerase activity"/>
    <property type="evidence" value="ECO:0007669"/>
    <property type="project" value="UniProtKB-UniRule"/>
</dbReference>
<dbReference type="NCBIfam" id="NF003118">
    <property type="entry name" value="PRK04036.1-3"/>
    <property type="match status" value="1"/>
</dbReference>
<evidence type="ECO:0000313" key="17">
    <source>
        <dbReference type="EMBL" id="AIF03164.1"/>
    </source>
</evidence>
<dbReference type="GO" id="GO:0003677">
    <property type="term" value="F:DNA binding"/>
    <property type="evidence" value="ECO:0007669"/>
    <property type="project" value="UniProtKB-UniRule"/>
</dbReference>
<gene>
    <name evidence="17" type="primary">DPB2</name>
    <name evidence="15" type="synonym">polB</name>
</gene>
<dbReference type="InterPro" id="IPR029052">
    <property type="entry name" value="Metallo-depent_PP-like"/>
</dbReference>
<keyword evidence="12 15" id="KW-0511">Multifunctional enzyme</keyword>
<comment type="function">
    <text evidence="13 15">Possesses two activities: a DNA synthesis (polymerase) and an exonucleolytic activity that degrades single-stranded DNA in the 3' to 5' direction. Has a template-primer preference which is characteristic of a replicative DNA polymerase.</text>
</comment>
<keyword evidence="8 15" id="KW-0378">Hydrolase</keyword>
<comment type="catalytic activity">
    <reaction evidence="1 15">
        <text>Exonucleolytic cleavage in the 3'- to 5'-direction to yield nucleoside 5'-phosphates.</text>
        <dbReference type="EC" id="3.1.11.1"/>
    </reaction>
</comment>
<dbReference type="InterPro" id="IPR011149">
    <property type="entry name" value="Pol2_small_arc"/>
</dbReference>
<dbReference type="PANTHER" id="PTHR10416:SF0">
    <property type="entry name" value="DNA POLYMERASE DELTA SUBUNIT 2"/>
    <property type="match status" value="1"/>
</dbReference>
<dbReference type="EC" id="2.7.7.7" evidence="15"/>
<dbReference type="EMBL" id="KF900672">
    <property type="protein sequence ID" value="AIF03164.1"/>
    <property type="molecule type" value="Genomic_DNA"/>
</dbReference>
<evidence type="ECO:0000256" key="14">
    <source>
        <dbReference type="ARBA" id="ARBA00049244"/>
    </source>
</evidence>
<evidence type="ECO:0000256" key="9">
    <source>
        <dbReference type="ARBA" id="ARBA00022839"/>
    </source>
</evidence>
<dbReference type="GO" id="GO:0042575">
    <property type="term" value="C:DNA polymerase complex"/>
    <property type="evidence" value="ECO:0007669"/>
    <property type="project" value="TreeGrafter"/>
</dbReference>
<dbReference type="Pfam" id="PF04042">
    <property type="entry name" value="DNA_pol_E_B"/>
    <property type="match status" value="1"/>
</dbReference>
<keyword evidence="10 15" id="KW-0239">DNA-directed DNA polymerase</keyword>
<dbReference type="InterPro" id="IPR007185">
    <property type="entry name" value="DNA_pol_a/d/e_bsu"/>
</dbReference>
<dbReference type="SUPFAM" id="SSF56300">
    <property type="entry name" value="Metallo-dependent phosphatases"/>
    <property type="match status" value="1"/>
</dbReference>
<keyword evidence="5 15" id="KW-0548">Nucleotidyltransferase</keyword>
<proteinExistence type="inferred from homology"/>
<dbReference type="PANTHER" id="PTHR10416">
    <property type="entry name" value="DNA POLYMERASE DELTA SUBUNIT 2"/>
    <property type="match status" value="1"/>
</dbReference>
<dbReference type="GO" id="GO:0006308">
    <property type="term" value="P:DNA catabolic process"/>
    <property type="evidence" value="ECO:0007669"/>
    <property type="project" value="UniProtKB-UniRule"/>
</dbReference>
<evidence type="ECO:0000256" key="11">
    <source>
        <dbReference type="ARBA" id="ARBA00023125"/>
    </source>
</evidence>